<dbReference type="PANTHER" id="PTHR30012:SF0">
    <property type="entry name" value="TYPE II SECRETION SYSTEM PROTEIN F-RELATED"/>
    <property type="match status" value="1"/>
</dbReference>
<evidence type="ECO:0000313" key="13">
    <source>
        <dbReference type="Proteomes" id="UP001317532"/>
    </source>
</evidence>
<evidence type="ECO:0000256" key="4">
    <source>
        <dbReference type="ARBA" id="ARBA00022475"/>
    </source>
</evidence>
<protein>
    <submittedName>
        <fullName evidence="12">Pilus biosynthesis protein PilC</fullName>
    </submittedName>
</protein>
<dbReference type="KEGG" id="vab:WPS_19030"/>
<feature type="transmembrane region" description="Helical" evidence="10">
    <location>
        <begin position="171"/>
        <end position="193"/>
    </location>
</feature>
<organism evidence="12 13">
    <name type="scientific">Vulcanimicrobium alpinum</name>
    <dbReference type="NCBI Taxonomy" id="3016050"/>
    <lineage>
        <taxon>Bacteria</taxon>
        <taxon>Bacillati</taxon>
        <taxon>Vulcanimicrobiota</taxon>
        <taxon>Vulcanimicrobiia</taxon>
        <taxon>Vulcanimicrobiales</taxon>
        <taxon>Vulcanimicrobiaceae</taxon>
        <taxon>Vulcanimicrobium</taxon>
    </lineage>
</organism>
<dbReference type="PROSITE" id="PS00874">
    <property type="entry name" value="T2SP_F"/>
    <property type="match status" value="1"/>
</dbReference>
<evidence type="ECO:0000256" key="9">
    <source>
        <dbReference type="RuleBase" id="RU003923"/>
    </source>
</evidence>
<evidence type="ECO:0000256" key="2">
    <source>
        <dbReference type="ARBA" id="ARBA00005745"/>
    </source>
</evidence>
<evidence type="ECO:0000256" key="8">
    <source>
        <dbReference type="ARBA" id="ARBA00023136"/>
    </source>
</evidence>
<feature type="domain" description="Type II secretion system protein GspF" evidence="11">
    <location>
        <begin position="277"/>
        <end position="398"/>
    </location>
</feature>
<keyword evidence="3 9" id="KW-0813">Transport</keyword>
<keyword evidence="13" id="KW-1185">Reference proteome</keyword>
<dbReference type="RefSeq" id="WP_317994279.1">
    <property type="nucleotide sequence ID" value="NZ_AP025523.1"/>
</dbReference>
<dbReference type="PANTHER" id="PTHR30012">
    <property type="entry name" value="GENERAL SECRETION PATHWAY PROTEIN"/>
    <property type="match status" value="1"/>
</dbReference>
<sequence>MSVPVFRYAARTIEGELVRGTTEAESVDAVLAGLRTRALFVTAVDRETAIARGVGRSLRAGSPRRRALLAFFRSFSTLVRAGIPLRGALKVAIERTSDAALREALRSVLSDVEHGASLSDAMGKRSRAFPKLYVAMIRAGEAGGILDDVLERLATLLERDAELRKKVRAALAYPVVVLLAASGLVLFLIARIVPAFAQMFDSFHVELPASTRLLIAAGEFLQQPAAWAGTLGGAAALALATLAPARTERGAALLDRVRLHIPVAGPLLHKAITARIARMLATLLRSGIELVGAIAVVVPVAGSPTYAAALRRVDVALREGDPLTVPLEASRLFDPLAVALIRVGEETGQLDEMLLKIASYFETDVEAAIATLGAVMEPALICALGVVVGFIVFSVFLPLYALIGNVSK</sequence>
<evidence type="ECO:0000256" key="1">
    <source>
        <dbReference type="ARBA" id="ARBA00004429"/>
    </source>
</evidence>
<evidence type="ECO:0000313" key="12">
    <source>
        <dbReference type="EMBL" id="BDE06627.1"/>
    </source>
</evidence>
<evidence type="ECO:0000256" key="3">
    <source>
        <dbReference type="ARBA" id="ARBA00022448"/>
    </source>
</evidence>
<dbReference type="AlphaFoldDB" id="A0AAN2CAG4"/>
<evidence type="ECO:0000259" key="11">
    <source>
        <dbReference type="Pfam" id="PF00482"/>
    </source>
</evidence>
<feature type="domain" description="Type II secretion system protein GspF" evidence="11">
    <location>
        <begin position="71"/>
        <end position="194"/>
    </location>
</feature>
<keyword evidence="6 9" id="KW-0812">Transmembrane</keyword>
<reference evidence="12 13" key="1">
    <citation type="journal article" date="2022" name="ISME Commun">
        <title>Vulcanimicrobium alpinus gen. nov. sp. nov., the first cultivated representative of the candidate phylum 'Eremiobacterota', is a metabolically versatile aerobic anoxygenic phototroph.</title>
        <authorList>
            <person name="Yabe S."/>
            <person name="Muto K."/>
            <person name="Abe K."/>
            <person name="Yokota A."/>
            <person name="Staudigel H."/>
            <person name="Tebo B.M."/>
        </authorList>
    </citation>
    <scope>NUCLEOTIDE SEQUENCE [LARGE SCALE GENOMIC DNA]</scope>
    <source>
        <strain evidence="12 13">WC8-2</strain>
    </source>
</reference>
<gene>
    <name evidence="12" type="primary">pilC</name>
    <name evidence="12" type="ORF">WPS_19030</name>
</gene>
<comment type="subcellular location">
    <subcellularLocation>
        <location evidence="1">Cell inner membrane</location>
        <topology evidence="1">Multi-pass membrane protein</topology>
    </subcellularLocation>
    <subcellularLocation>
        <location evidence="9">Cell membrane</location>
        <topology evidence="9">Multi-pass membrane protein</topology>
    </subcellularLocation>
</comment>
<dbReference type="PRINTS" id="PR00812">
    <property type="entry name" value="BCTERIALGSPF"/>
</dbReference>
<dbReference type="InterPro" id="IPR001992">
    <property type="entry name" value="T2SS_GspF/T4SS_PilC_CS"/>
</dbReference>
<evidence type="ECO:0000256" key="6">
    <source>
        <dbReference type="ARBA" id="ARBA00022692"/>
    </source>
</evidence>
<feature type="transmembrane region" description="Helical" evidence="10">
    <location>
        <begin position="379"/>
        <end position="403"/>
    </location>
</feature>
<keyword evidence="7 10" id="KW-1133">Transmembrane helix</keyword>
<dbReference type="Gene3D" id="1.20.81.30">
    <property type="entry name" value="Type II secretion system (T2SS), domain F"/>
    <property type="match status" value="2"/>
</dbReference>
<dbReference type="Proteomes" id="UP001317532">
    <property type="component" value="Chromosome"/>
</dbReference>
<dbReference type="FunFam" id="1.20.81.30:FF:000001">
    <property type="entry name" value="Type II secretion system protein F"/>
    <property type="match status" value="2"/>
</dbReference>
<dbReference type="GO" id="GO:0009306">
    <property type="term" value="P:protein secretion"/>
    <property type="evidence" value="ECO:0007669"/>
    <property type="project" value="InterPro"/>
</dbReference>
<proteinExistence type="inferred from homology"/>
<dbReference type="GO" id="GO:0005886">
    <property type="term" value="C:plasma membrane"/>
    <property type="evidence" value="ECO:0007669"/>
    <property type="project" value="UniProtKB-SubCell"/>
</dbReference>
<keyword evidence="8 10" id="KW-0472">Membrane</keyword>
<dbReference type="InterPro" id="IPR042094">
    <property type="entry name" value="T2SS_GspF_sf"/>
</dbReference>
<name>A0AAN2CAG4_UNVUL</name>
<dbReference type="Pfam" id="PF00482">
    <property type="entry name" value="T2SSF"/>
    <property type="match status" value="2"/>
</dbReference>
<comment type="similarity">
    <text evidence="2 9">Belongs to the GSP F family.</text>
</comment>
<evidence type="ECO:0000256" key="7">
    <source>
        <dbReference type="ARBA" id="ARBA00022989"/>
    </source>
</evidence>
<evidence type="ECO:0000256" key="10">
    <source>
        <dbReference type="SAM" id="Phobius"/>
    </source>
</evidence>
<evidence type="ECO:0000256" key="5">
    <source>
        <dbReference type="ARBA" id="ARBA00022519"/>
    </source>
</evidence>
<keyword evidence="4" id="KW-1003">Cell membrane</keyword>
<keyword evidence="5" id="KW-0997">Cell inner membrane</keyword>
<dbReference type="InterPro" id="IPR003004">
    <property type="entry name" value="GspF/PilC"/>
</dbReference>
<dbReference type="EMBL" id="AP025523">
    <property type="protein sequence ID" value="BDE06627.1"/>
    <property type="molecule type" value="Genomic_DNA"/>
</dbReference>
<accession>A0AAN2CAG4</accession>
<dbReference type="InterPro" id="IPR018076">
    <property type="entry name" value="T2SS_GspF_dom"/>
</dbReference>